<dbReference type="OrthoDB" id="9780707at2"/>
<evidence type="ECO:0000259" key="6">
    <source>
        <dbReference type="Pfam" id="PF13847"/>
    </source>
</evidence>
<dbReference type="KEGG" id="fwa:DCMF_28260"/>
<dbReference type="NCBIfam" id="TIGR02469">
    <property type="entry name" value="CbiT"/>
    <property type="match status" value="1"/>
</dbReference>
<evidence type="ECO:0000256" key="2">
    <source>
        <dbReference type="ARBA" id="ARBA00022573"/>
    </source>
</evidence>
<comment type="pathway">
    <text evidence="1">Cofactor biosynthesis; adenosylcobalamin biosynthesis.</text>
</comment>
<reference evidence="7 8" key="1">
    <citation type="submission" date="2016-10" db="EMBL/GenBank/DDBJ databases">
        <title>Complete Genome Sequence of Peptococcaceae strain DCMF.</title>
        <authorList>
            <person name="Edwards R.J."/>
            <person name="Holland S.I."/>
            <person name="Deshpande N.P."/>
            <person name="Wong Y.K."/>
            <person name="Ertan H."/>
            <person name="Manefield M."/>
            <person name="Russell T.L."/>
            <person name="Lee M.J."/>
        </authorList>
    </citation>
    <scope>NUCLEOTIDE SEQUENCE [LARGE SCALE GENOMIC DNA]</scope>
    <source>
        <strain evidence="7 8">DCMF</strain>
    </source>
</reference>
<name>A0A3G1L0E3_FORW1</name>
<evidence type="ECO:0000256" key="1">
    <source>
        <dbReference type="ARBA" id="ARBA00004953"/>
    </source>
</evidence>
<dbReference type="GO" id="GO:0008276">
    <property type="term" value="F:protein methyltransferase activity"/>
    <property type="evidence" value="ECO:0007669"/>
    <property type="project" value="InterPro"/>
</dbReference>
<keyword evidence="5" id="KW-0949">S-adenosyl-L-methionine</keyword>
<dbReference type="InterPro" id="IPR050714">
    <property type="entry name" value="Cobalamin_biosynth_MTase"/>
</dbReference>
<dbReference type="Gene3D" id="3.40.50.150">
    <property type="entry name" value="Vaccinia Virus protein VP39"/>
    <property type="match status" value="1"/>
</dbReference>
<feature type="domain" description="Methyltransferase" evidence="6">
    <location>
        <begin position="42"/>
        <end position="174"/>
    </location>
</feature>
<dbReference type="GO" id="GO:0032259">
    <property type="term" value="P:methylation"/>
    <property type="evidence" value="ECO:0007669"/>
    <property type="project" value="UniProtKB-KW"/>
</dbReference>
<keyword evidence="3 7" id="KW-0489">Methyltransferase</keyword>
<dbReference type="CDD" id="cd02440">
    <property type="entry name" value="AdoMet_MTases"/>
    <property type="match status" value="1"/>
</dbReference>
<dbReference type="AlphaFoldDB" id="A0A3G1L0E3"/>
<sequence>MAWNYSTPGIPEHYFKRGKVPLTKTEVRVIALAKMRLQPDSLVLDVGCGTGSITVEAALHCPKGRVWAVDMDEEAVQLSRENAEKFDLSNVEIIQGPAPECLPDLNFDRIFIGGASNQLEEVVRYAKEHLAVNGILVANTILLDSTYKILKLLEEHGFKEMECICVNISRGEKHSGWMMKALNPIYIISAVKSTEQREV</sequence>
<evidence type="ECO:0000313" key="8">
    <source>
        <dbReference type="Proteomes" id="UP000323521"/>
    </source>
</evidence>
<proteinExistence type="predicted"/>
<keyword evidence="2" id="KW-0169">Cobalamin biosynthesis</keyword>
<evidence type="ECO:0000313" key="7">
    <source>
        <dbReference type="EMBL" id="ATW28127.1"/>
    </source>
</evidence>
<dbReference type="UniPathway" id="UPA00148"/>
<evidence type="ECO:0000256" key="5">
    <source>
        <dbReference type="ARBA" id="ARBA00022691"/>
    </source>
</evidence>
<dbReference type="GO" id="GO:0009236">
    <property type="term" value="P:cobalamin biosynthetic process"/>
    <property type="evidence" value="ECO:0007669"/>
    <property type="project" value="UniProtKB-UniPathway"/>
</dbReference>
<dbReference type="Pfam" id="PF13847">
    <property type="entry name" value="Methyltransf_31"/>
    <property type="match status" value="1"/>
</dbReference>
<dbReference type="RefSeq" id="WP_148137540.1">
    <property type="nucleotide sequence ID" value="NZ_CP017634.1"/>
</dbReference>
<dbReference type="SUPFAM" id="SSF53335">
    <property type="entry name" value="S-adenosyl-L-methionine-dependent methyltransferases"/>
    <property type="match status" value="1"/>
</dbReference>
<dbReference type="EMBL" id="CP017634">
    <property type="protein sequence ID" value="ATW28127.1"/>
    <property type="molecule type" value="Genomic_DNA"/>
</dbReference>
<evidence type="ECO:0000256" key="3">
    <source>
        <dbReference type="ARBA" id="ARBA00022603"/>
    </source>
</evidence>
<protein>
    <submittedName>
        <fullName evidence="7">Precorrin-6Y C5,15-methyltransferase (Decarboxylating) subunit CbiT</fullName>
    </submittedName>
</protein>
<keyword evidence="8" id="KW-1185">Reference proteome</keyword>
<dbReference type="InterPro" id="IPR014008">
    <property type="entry name" value="Cbl_synth_MTase_CbiT"/>
</dbReference>
<gene>
    <name evidence="7" type="ORF">DCMF_28260</name>
</gene>
<dbReference type="InterPro" id="IPR025714">
    <property type="entry name" value="Methyltranfer_dom"/>
</dbReference>
<evidence type="ECO:0000256" key="4">
    <source>
        <dbReference type="ARBA" id="ARBA00022679"/>
    </source>
</evidence>
<organism evidence="7 8">
    <name type="scientific">Formimonas warabiya</name>
    <dbReference type="NCBI Taxonomy" id="1761012"/>
    <lineage>
        <taxon>Bacteria</taxon>
        <taxon>Bacillati</taxon>
        <taxon>Bacillota</taxon>
        <taxon>Clostridia</taxon>
        <taxon>Eubacteriales</taxon>
        <taxon>Peptococcaceae</taxon>
        <taxon>Candidatus Formimonas</taxon>
    </lineage>
</organism>
<dbReference type="Proteomes" id="UP000323521">
    <property type="component" value="Chromosome"/>
</dbReference>
<accession>A0A3G1L0E3</accession>
<dbReference type="PANTHER" id="PTHR43182:SF1">
    <property type="entry name" value="COBALT-PRECORRIN-7 C(5)-METHYLTRANSFERASE"/>
    <property type="match status" value="1"/>
</dbReference>
<keyword evidence="4 7" id="KW-0808">Transferase</keyword>
<dbReference type="PANTHER" id="PTHR43182">
    <property type="entry name" value="COBALT-PRECORRIN-6B C(15)-METHYLTRANSFERASE (DECARBOXYLATING)"/>
    <property type="match status" value="1"/>
</dbReference>
<dbReference type="InterPro" id="IPR029063">
    <property type="entry name" value="SAM-dependent_MTases_sf"/>
</dbReference>